<dbReference type="RefSeq" id="XP_066717755.1">
    <property type="nucleotide sequence ID" value="XM_066855588.1"/>
</dbReference>
<evidence type="ECO:0000259" key="1">
    <source>
        <dbReference type="Pfam" id="PF06985"/>
    </source>
</evidence>
<proteinExistence type="predicted"/>
<evidence type="ECO:0000313" key="2">
    <source>
        <dbReference type="EMBL" id="KAK8073280.1"/>
    </source>
</evidence>
<dbReference type="Proteomes" id="UP001480595">
    <property type="component" value="Unassembled WGS sequence"/>
</dbReference>
<comment type="caution">
    <text evidence="2">The sequence shown here is derived from an EMBL/GenBank/DDBJ whole genome shotgun (WGS) entry which is preliminary data.</text>
</comment>
<feature type="domain" description="Heterokaryon incompatibility" evidence="1">
    <location>
        <begin position="7"/>
        <end position="71"/>
    </location>
</feature>
<dbReference type="EMBL" id="JAQQWL010000005">
    <property type="protein sequence ID" value="KAK8073280.1"/>
    <property type="molecule type" value="Genomic_DNA"/>
</dbReference>
<dbReference type="PANTHER" id="PTHR33112:SF1">
    <property type="entry name" value="HETEROKARYON INCOMPATIBILITY DOMAIN-CONTAINING PROTEIN"/>
    <property type="match status" value="1"/>
</dbReference>
<gene>
    <name evidence="2" type="ORF">PG994_004179</name>
</gene>
<accession>A0ABR1VSY8</accession>
<keyword evidence="3" id="KW-1185">Reference proteome</keyword>
<sequence>MGLSNLLTQIYLWVDRLCICQDDAETKHGQLQLMADIYYGAYLTIVAAGGWDADHGFRGLKGLTEHRNVSPHMDKFDTLGVGLSKRTGTLAVCSAFIIRWCFGNANTIFALQEGITTTSSGSSTDDYMKLVEEYGWIDLVGLEGMRVGESGIIKWTEDGGSVHVQGQPCELVALSAFVAFNTYSKPSSLARMSSGGPYLDLAPLKIKKGREEIYNVMAVKRENGTAYREGLGMMTKRVWEGKRWNHRQRMWCWAEYFGPVSVVWN</sequence>
<name>A0ABR1VSY8_9PEZI</name>
<dbReference type="PANTHER" id="PTHR33112">
    <property type="entry name" value="DOMAIN PROTEIN, PUTATIVE-RELATED"/>
    <property type="match status" value="1"/>
</dbReference>
<dbReference type="GeneID" id="92088651"/>
<protein>
    <submittedName>
        <fullName evidence="2">HET-domain-containing protein</fullName>
    </submittedName>
</protein>
<dbReference type="Pfam" id="PF06985">
    <property type="entry name" value="HET"/>
    <property type="match status" value="1"/>
</dbReference>
<reference evidence="2 3" key="1">
    <citation type="submission" date="2023-01" db="EMBL/GenBank/DDBJ databases">
        <title>Analysis of 21 Apiospora genomes using comparative genomics revels a genus with tremendous synthesis potential of carbohydrate active enzymes and secondary metabolites.</title>
        <authorList>
            <person name="Sorensen T."/>
        </authorList>
    </citation>
    <scope>NUCLEOTIDE SEQUENCE [LARGE SCALE GENOMIC DNA]</scope>
    <source>
        <strain evidence="2 3">CBS 135458</strain>
    </source>
</reference>
<dbReference type="InterPro" id="IPR010730">
    <property type="entry name" value="HET"/>
</dbReference>
<evidence type="ECO:0000313" key="3">
    <source>
        <dbReference type="Proteomes" id="UP001480595"/>
    </source>
</evidence>
<organism evidence="2 3">
    <name type="scientific">Apiospora phragmitis</name>
    <dbReference type="NCBI Taxonomy" id="2905665"/>
    <lineage>
        <taxon>Eukaryota</taxon>
        <taxon>Fungi</taxon>
        <taxon>Dikarya</taxon>
        <taxon>Ascomycota</taxon>
        <taxon>Pezizomycotina</taxon>
        <taxon>Sordariomycetes</taxon>
        <taxon>Xylariomycetidae</taxon>
        <taxon>Amphisphaeriales</taxon>
        <taxon>Apiosporaceae</taxon>
        <taxon>Apiospora</taxon>
    </lineage>
</organism>